<dbReference type="EMBL" id="GBEZ01026755">
    <property type="protein sequence ID" value="JAC60484.1"/>
    <property type="molecule type" value="Transcribed_RNA"/>
</dbReference>
<protein>
    <submittedName>
        <fullName evidence="1">Uncharacterized protein</fullName>
    </submittedName>
</protein>
<proteinExistence type="predicted"/>
<gene>
    <name evidence="1" type="ORF">TSPGSL018_28863</name>
</gene>
<reference evidence="1" key="1">
    <citation type="submission" date="2014-05" db="EMBL/GenBank/DDBJ databases">
        <title>The transcriptome of the halophilic microalga Tetraselmis sp. GSL018 isolated from the Great Salt Lake, Utah.</title>
        <authorList>
            <person name="Jinkerson R.E."/>
            <person name="D'Adamo S."/>
            <person name="Posewitz M.C."/>
        </authorList>
    </citation>
    <scope>NUCLEOTIDE SEQUENCE</scope>
    <source>
        <strain evidence="1">GSL018</strain>
    </source>
</reference>
<dbReference type="AlphaFoldDB" id="A0A061QPX6"/>
<evidence type="ECO:0000313" key="1">
    <source>
        <dbReference type="EMBL" id="JAC60484.1"/>
    </source>
</evidence>
<sequence>MGTSVGEEGLKQTGACLHVAECRGAEALREAEAHVCKNVEETMRALQPGAGRAGESPTVARVVVEDLGSPGWELGPGAAEGSLALLYRLRGTLRRCTTTRSSWGCPPTPARRWGG</sequence>
<name>A0A061QPX6_9CHLO</name>
<organism evidence="1">
    <name type="scientific">Tetraselmis sp. GSL018</name>
    <dbReference type="NCBI Taxonomy" id="582737"/>
    <lineage>
        <taxon>Eukaryota</taxon>
        <taxon>Viridiplantae</taxon>
        <taxon>Chlorophyta</taxon>
        <taxon>core chlorophytes</taxon>
        <taxon>Chlorodendrophyceae</taxon>
        <taxon>Chlorodendrales</taxon>
        <taxon>Chlorodendraceae</taxon>
        <taxon>Tetraselmis</taxon>
    </lineage>
</organism>
<accession>A0A061QPX6</accession>